<proteinExistence type="predicted"/>
<accession>A0A644XWA5</accession>
<reference evidence="1" key="1">
    <citation type="submission" date="2019-08" db="EMBL/GenBank/DDBJ databases">
        <authorList>
            <person name="Kucharzyk K."/>
            <person name="Murdoch R.W."/>
            <person name="Higgins S."/>
            <person name="Loffler F."/>
        </authorList>
    </citation>
    <scope>NUCLEOTIDE SEQUENCE</scope>
</reference>
<gene>
    <name evidence="1" type="ORF">SDC9_66808</name>
</gene>
<comment type="caution">
    <text evidence="1">The sequence shown here is derived from an EMBL/GenBank/DDBJ whole genome shotgun (WGS) entry which is preliminary data.</text>
</comment>
<protein>
    <submittedName>
        <fullName evidence="1">Uncharacterized protein</fullName>
    </submittedName>
</protein>
<dbReference type="AlphaFoldDB" id="A0A644XWA5"/>
<sequence length="152" mass="16466">MASGHLVTDRNLSLLGNIAAHDLIDTGRHLVSILAVKDFDVDHDAGFAMRNLEGGISDFADFFAENGAQQPFLGRQLSLALRGNLADQNVSGMHFGADTDHARRVEVLSGVLGKAGNIPRDFLVAELCLPLLELILLNVDRCKDVVPHQPFI</sequence>
<organism evidence="1">
    <name type="scientific">bioreactor metagenome</name>
    <dbReference type="NCBI Taxonomy" id="1076179"/>
    <lineage>
        <taxon>unclassified sequences</taxon>
        <taxon>metagenomes</taxon>
        <taxon>ecological metagenomes</taxon>
    </lineage>
</organism>
<evidence type="ECO:0000313" key="1">
    <source>
        <dbReference type="EMBL" id="MPM20379.1"/>
    </source>
</evidence>
<dbReference type="EMBL" id="VSSQ01003368">
    <property type="protein sequence ID" value="MPM20379.1"/>
    <property type="molecule type" value="Genomic_DNA"/>
</dbReference>
<name>A0A644XWA5_9ZZZZ</name>